<accession>K9VUI2</accession>
<gene>
    <name evidence="2" type="ORF">Cri9333_0268</name>
    <name evidence="3" type="ORF">Cri9333_0655</name>
</gene>
<dbReference type="Pfam" id="PF13401">
    <property type="entry name" value="AAA_22"/>
    <property type="match status" value="1"/>
</dbReference>
<evidence type="ECO:0000313" key="3">
    <source>
        <dbReference type="EMBL" id="AFZ11596.1"/>
    </source>
</evidence>
<dbReference type="GO" id="GO:0016887">
    <property type="term" value="F:ATP hydrolysis activity"/>
    <property type="evidence" value="ECO:0007669"/>
    <property type="project" value="InterPro"/>
</dbReference>
<protein>
    <submittedName>
        <fullName evidence="3">Tn7-like transposition protein C</fullName>
    </submittedName>
</protein>
<dbReference type="InterPro" id="IPR049945">
    <property type="entry name" value="AAA_22"/>
</dbReference>
<organism evidence="3 4">
    <name type="scientific">Crinalium epipsammum PCC 9333</name>
    <dbReference type="NCBI Taxonomy" id="1173022"/>
    <lineage>
        <taxon>Bacteria</taxon>
        <taxon>Bacillati</taxon>
        <taxon>Cyanobacteriota</taxon>
        <taxon>Cyanophyceae</taxon>
        <taxon>Gomontiellales</taxon>
        <taxon>Gomontiellaceae</taxon>
        <taxon>Crinalium</taxon>
    </lineage>
</organism>
<dbReference type="KEGG" id="cep:Cri9333_0655"/>
<dbReference type="EMBL" id="CP003620">
    <property type="protein sequence ID" value="AFZ11596.1"/>
    <property type="molecule type" value="Genomic_DNA"/>
</dbReference>
<dbReference type="SUPFAM" id="SSF52540">
    <property type="entry name" value="P-loop containing nucleoside triphosphate hydrolases"/>
    <property type="match status" value="1"/>
</dbReference>
<evidence type="ECO:0000313" key="2">
    <source>
        <dbReference type="EMBL" id="AFZ11257.1"/>
    </source>
</evidence>
<dbReference type="OrthoDB" id="5593847at2"/>
<dbReference type="PATRIC" id="fig|1173022.3.peg.289"/>
<dbReference type="KEGG" id="cep:Cri9333_0268"/>
<dbReference type="AlphaFoldDB" id="K9VUI2"/>
<dbReference type="HOGENOM" id="CLU_036574_1_0_3"/>
<dbReference type="InterPro" id="IPR027417">
    <property type="entry name" value="P-loop_NTPase"/>
</dbReference>
<dbReference type="Gene3D" id="3.40.50.300">
    <property type="entry name" value="P-loop containing nucleotide triphosphate hydrolases"/>
    <property type="match status" value="1"/>
</dbReference>
<proteinExistence type="predicted"/>
<dbReference type="RefSeq" id="WP_015201399.1">
    <property type="nucleotide sequence ID" value="NC_019753.1"/>
</dbReference>
<sequence length="532" mass="59211">MNPELSAQPSLLVGKGRLEIATYKDPQIPNYQDNPLIEALPKILTSEEALTKLAHYPSYDPVQRTWPSHLRVHLIQSALQFFAPLPVHLDLEQRFSRLIRTGYQARNPQRPSFWGNLNQGVMSLSQEGSVSHLGRSTANGFTIIGMSGVGKTVSVESILSLYPQVIIHNHYRNRDFTHQQLVWLKLDCPFDGSIRGLCLNFFQAVDDLLGTQYYKNYQKGRPNVDALIPLMARVASLHCLGALVIDEIQHLSSAKSGGASLMLNFFVQLVNTIGVPVILVGTYKAWSVLSGEFRSSRRGTGQGDLIWDRMANDEIWQLFIESLWRYQYVQKLCPLTPTFSQVLYEVTQGITDLAVKVYVLAQLRAITTGKEVITKAIIQSVARDSLRLVNPVLNALKTGMTQQLQGFEDVHPIELGTFFQEAISTVQKVDYLNCLKASTTKSVDHNLLVATSLEQQGEITESTSLAAAIPETLPLKTSSPRRKITNKPQLITRETANNATTLIEIVTIGTAHQISGYEALKLAGLIQPTTEY</sequence>
<keyword evidence="4" id="KW-1185">Reference proteome</keyword>
<name>K9VUI2_9CYAN</name>
<evidence type="ECO:0000313" key="4">
    <source>
        <dbReference type="Proteomes" id="UP000010472"/>
    </source>
</evidence>
<dbReference type="Proteomes" id="UP000010472">
    <property type="component" value="Chromosome"/>
</dbReference>
<dbReference type="EMBL" id="CP003620">
    <property type="protein sequence ID" value="AFZ11257.1"/>
    <property type="molecule type" value="Genomic_DNA"/>
</dbReference>
<feature type="domain" description="ORC1/DEAH AAA+ ATPase" evidence="1">
    <location>
        <begin position="137"/>
        <end position="289"/>
    </location>
</feature>
<dbReference type="STRING" id="1173022.Cri9333_0268"/>
<reference evidence="3 4" key="1">
    <citation type="submission" date="2012-06" db="EMBL/GenBank/DDBJ databases">
        <title>Finished chromosome of genome of Crinalium epipsammum PCC 9333.</title>
        <authorList>
            <consortium name="US DOE Joint Genome Institute"/>
            <person name="Gugger M."/>
            <person name="Coursin T."/>
            <person name="Rippka R."/>
            <person name="Tandeau De Marsac N."/>
            <person name="Huntemann M."/>
            <person name="Wei C.-L."/>
            <person name="Han J."/>
            <person name="Detter J.C."/>
            <person name="Han C."/>
            <person name="Tapia R."/>
            <person name="Davenport K."/>
            <person name="Daligault H."/>
            <person name="Erkkila T."/>
            <person name="Gu W."/>
            <person name="Munk A.C.C."/>
            <person name="Teshima H."/>
            <person name="Xu Y."/>
            <person name="Chain P."/>
            <person name="Chen A."/>
            <person name="Krypides N."/>
            <person name="Mavromatis K."/>
            <person name="Markowitz V."/>
            <person name="Szeto E."/>
            <person name="Ivanova N."/>
            <person name="Mikhailova N."/>
            <person name="Ovchinnikova G."/>
            <person name="Pagani I."/>
            <person name="Pati A."/>
            <person name="Goodwin L."/>
            <person name="Peters L."/>
            <person name="Pitluck S."/>
            <person name="Woyke T."/>
            <person name="Kerfeld C."/>
        </authorList>
    </citation>
    <scope>NUCLEOTIDE SEQUENCE [LARGE SCALE GENOMIC DNA]</scope>
    <source>
        <strain evidence="3 4">PCC 9333</strain>
    </source>
</reference>
<dbReference type="eggNOG" id="COG2842">
    <property type="taxonomic scope" value="Bacteria"/>
</dbReference>
<evidence type="ECO:0000259" key="1">
    <source>
        <dbReference type="Pfam" id="PF13401"/>
    </source>
</evidence>